<sequence length="33" mass="3812">DGMVARGVLRRVGGGYIFIHRSLLEYFATLEEW</sequence>
<reference evidence="1" key="1">
    <citation type="submission" date="2018-06" db="EMBL/GenBank/DDBJ databases">
        <authorList>
            <person name="Zhirakovskaya E."/>
        </authorList>
    </citation>
    <scope>NUCLEOTIDE SEQUENCE</scope>
</reference>
<protein>
    <submittedName>
        <fullName evidence="1">Uncharacterized protein</fullName>
    </submittedName>
</protein>
<gene>
    <name evidence="1" type="ORF">MNBD_CHLOROFLEXI01-2575</name>
</gene>
<proteinExistence type="predicted"/>
<dbReference type="EMBL" id="UOEU01000663">
    <property type="protein sequence ID" value="VAW37359.1"/>
    <property type="molecule type" value="Genomic_DNA"/>
</dbReference>
<name>A0A3B0VKK8_9ZZZZ</name>
<accession>A0A3B0VKK8</accession>
<feature type="non-terminal residue" evidence="1">
    <location>
        <position position="1"/>
    </location>
</feature>
<organism evidence="1">
    <name type="scientific">hydrothermal vent metagenome</name>
    <dbReference type="NCBI Taxonomy" id="652676"/>
    <lineage>
        <taxon>unclassified sequences</taxon>
        <taxon>metagenomes</taxon>
        <taxon>ecological metagenomes</taxon>
    </lineage>
</organism>
<evidence type="ECO:0000313" key="1">
    <source>
        <dbReference type="EMBL" id="VAW37359.1"/>
    </source>
</evidence>
<dbReference type="AlphaFoldDB" id="A0A3B0VKK8"/>